<name>A0A7J0BMN0_9BACT</name>
<feature type="modified residue" description="N6-lipoyllysine" evidence="3 4">
    <location>
        <position position="67"/>
    </location>
</feature>
<evidence type="ECO:0000256" key="4">
    <source>
        <dbReference type="PIRSR" id="PIRSR617453-50"/>
    </source>
</evidence>
<keyword evidence="2 3" id="KW-0450">Lipoyl</keyword>
<comment type="caution">
    <text evidence="6">The sequence shown here is derived from an EMBL/GenBank/DDBJ whole genome shotgun (WGS) entry which is preliminary data.</text>
</comment>
<sequence length="129" mass="13745">MSELTFPDDILYHPEHTWVRIADDNTAVVGITDFAQEQLGEVAFVDLPSAGAAFGAGDEFGTVESIKAVSSLHMPITGTVTEVNEALGSDPSHVNTSPYGEGWMLRISIAPDADRTQLLNGPAYAAQLK</sequence>
<dbReference type="EMBL" id="BLVO01000016">
    <property type="protein sequence ID" value="GFM34946.1"/>
    <property type="molecule type" value="Genomic_DNA"/>
</dbReference>
<dbReference type="CDD" id="cd06848">
    <property type="entry name" value="GCS_H"/>
    <property type="match status" value="1"/>
</dbReference>
<comment type="similarity">
    <text evidence="1 3">Belongs to the GcvH family.</text>
</comment>
<proteinExistence type="inferred from homology"/>
<evidence type="ECO:0000259" key="5">
    <source>
        <dbReference type="PROSITE" id="PS50968"/>
    </source>
</evidence>
<comment type="subunit">
    <text evidence="3">The glycine cleavage system is composed of four proteins: P, T, L and H.</text>
</comment>
<dbReference type="Pfam" id="PF01597">
    <property type="entry name" value="GCV_H"/>
    <property type="match status" value="1"/>
</dbReference>
<dbReference type="GO" id="GO:0009249">
    <property type="term" value="P:protein lipoylation"/>
    <property type="evidence" value="ECO:0007669"/>
    <property type="project" value="TreeGrafter"/>
</dbReference>
<dbReference type="AlphaFoldDB" id="A0A7J0BMN0"/>
<dbReference type="InterPro" id="IPR002930">
    <property type="entry name" value="GCV_H"/>
</dbReference>
<accession>A0A7J0BMN0</accession>
<dbReference type="GO" id="GO:0005737">
    <property type="term" value="C:cytoplasm"/>
    <property type="evidence" value="ECO:0007669"/>
    <property type="project" value="TreeGrafter"/>
</dbReference>
<dbReference type="PROSITE" id="PS50968">
    <property type="entry name" value="BIOTINYL_LIPOYL"/>
    <property type="match status" value="1"/>
</dbReference>
<comment type="cofactor">
    <cofactor evidence="3">
        <name>(R)-lipoate</name>
        <dbReference type="ChEBI" id="CHEBI:83088"/>
    </cofactor>
    <text evidence="3">Binds 1 lipoyl cofactor covalently.</text>
</comment>
<dbReference type="PANTHER" id="PTHR11715:SF3">
    <property type="entry name" value="GLYCINE CLEAVAGE SYSTEM H PROTEIN-RELATED"/>
    <property type="match status" value="1"/>
</dbReference>
<dbReference type="Proteomes" id="UP000503840">
    <property type="component" value="Unassembled WGS sequence"/>
</dbReference>
<evidence type="ECO:0000256" key="2">
    <source>
        <dbReference type="ARBA" id="ARBA00022823"/>
    </source>
</evidence>
<dbReference type="InterPro" id="IPR017453">
    <property type="entry name" value="GCV_H_sub"/>
</dbReference>
<reference evidence="6 7" key="1">
    <citation type="submission" date="2020-05" db="EMBL/GenBank/DDBJ databases">
        <title>Draft genome sequence of Desulfovibrio sp. strain HN2T.</title>
        <authorList>
            <person name="Ueno A."/>
            <person name="Tamazawa S."/>
            <person name="Tamamura S."/>
            <person name="Murakami T."/>
            <person name="Kiyama T."/>
            <person name="Inomata H."/>
            <person name="Amano Y."/>
            <person name="Miyakawa K."/>
            <person name="Tamaki H."/>
            <person name="Naganuma T."/>
            <person name="Kaneko K."/>
        </authorList>
    </citation>
    <scope>NUCLEOTIDE SEQUENCE [LARGE SCALE GENOMIC DNA]</scope>
    <source>
        <strain evidence="6 7">HN2</strain>
    </source>
</reference>
<dbReference type="InterPro" id="IPR011053">
    <property type="entry name" value="Single_hybrid_motif"/>
</dbReference>
<dbReference type="PROSITE" id="PS00189">
    <property type="entry name" value="LIPOYL"/>
    <property type="match status" value="1"/>
</dbReference>
<dbReference type="RefSeq" id="WP_174406592.1">
    <property type="nucleotide sequence ID" value="NZ_BLVO01000016.1"/>
</dbReference>
<dbReference type="SUPFAM" id="SSF51230">
    <property type="entry name" value="Single hybrid motif"/>
    <property type="match status" value="1"/>
</dbReference>
<dbReference type="NCBIfam" id="TIGR00527">
    <property type="entry name" value="gcvH"/>
    <property type="match status" value="1"/>
</dbReference>
<comment type="function">
    <text evidence="3">The glycine cleavage system catalyzes the degradation of glycine. The H protein shuttles the methylamine group of glycine from the P protein to the T protein.</text>
</comment>
<dbReference type="HAMAP" id="MF_00272">
    <property type="entry name" value="GcvH"/>
    <property type="match status" value="1"/>
</dbReference>
<dbReference type="NCBIfam" id="NF002270">
    <property type="entry name" value="PRK01202.1"/>
    <property type="match status" value="1"/>
</dbReference>
<dbReference type="GO" id="GO:0005960">
    <property type="term" value="C:glycine cleavage complex"/>
    <property type="evidence" value="ECO:0007669"/>
    <property type="project" value="InterPro"/>
</dbReference>
<gene>
    <name evidence="6" type="primary">gcvH_2</name>
    <name evidence="3" type="synonym">gcvH</name>
    <name evidence="6" type="ORF">DSM101010T_33110</name>
</gene>
<dbReference type="Gene3D" id="2.40.50.100">
    <property type="match status" value="1"/>
</dbReference>
<dbReference type="InterPro" id="IPR033753">
    <property type="entry name" value="GCV_H/Fam206"/>
</dbReference>
<keyword evidence="7" id="KW-1185">Reference proteome</keyword>
<organism evidence="6 7">
    <name type="scientific">Desulfovibrio subterraneus</name>
    <dbReference type="NCBI Taxonomy" id="2718620"/>
    <lineage>
        <taxon>Bacteria</taxon>
        <taxon>Pseudomonadati</taxon>
        <taxon>Thermodesulfobacteriota</taxon>
        <taxon>Desulfovibrionia</taxon>
        <taxon>Desulfovibrionales</taxon>
        <taxon>Desulfovibrionaceae</taxon>
        <taxon>Desulfovibrio</taxon>
    </lineage>
</organism>
<dbReference type="GO" id="GO:0019464">
    <property type="term" value="P:glycine decarboxylation via glycine cleavage system"/>
    <property type="evidence" value="ECO:0007669"/>
    <property type="project" value="UniProtKB-UniRule"/>
</dbReference>
<evidence type="ECO:0000313" key="6">
    <source>
        <dbReference type="EMBL" id="GFM34946.1"/>
    </source>
</evidence>
<protein>
    <recommendedName>
        <fullName evidence="3">Glycine cleavage system H protein</fullName>
    </recommendedName>
</protein>
<evidence type="ECO:0000313" key="7">
    <source>
        <dbReference type="Proteomes" id="UP000503840"/>
    </source>
</evidence>
<feature type="domain" description="Lipoyl-binding" evidence="5">
    <location>
        <begin position="26"/>
        <end position="108"/>
    </location>
</feature>
<dbReference type="InterPro" id="IPR003016">
    <property type="entry name" value="2-oxoA_DH_lipoyl-BS"/>
</dbReference>
<dbReference type="PANTHER" id="PTHR11715">
    <property type="entry name" value="GLYCINE CLEAVAGE SYSTEM H PROTEIN"/>
    <property type="match status" value="1"/>
</dbReference>
<evidence type="ECO:0000256" key="3">
    <source>
        <dbReference type="HAMAP-Rule" id="MF_00272"/>
    </source>
</evidence>
<dbReference type="InterPro" id="IPR000089">
    <property type="entry name" value="Biotin_lipoyl"/>
</dbReference>
<evidence type="ECO:0000256" key="1">
    <source>
        <dbReference type="ARBA" id="ARBA00009249"/>
    </source>
</evidence>